<comment type="similarity">
    <text evidence="1">Belongs to the SCO1/2 family.</text>
</comment>
<dbReference type="Proteomes" id="UP000317078">
    <property type="component" value="Unassembled WGS sequence"/>
</dbReference>
<dbReference type="AlphaFoldDB" id="A0A502FFY6"/>
<keyword evidence="3" id="KW-0479">Metal-binding</keyword>
<keyword evidence="4" id="KW-1015">Disulfide bond</keyword>
<dbReference type="FunFam" id="3.40.30.10:FF:000013">
    <property type="entry name" value="Blast:Protein SCO1 homolog, mitochondrial"/>
    <property type="match status" value="1"/>
</dbReference>
<evidence type="ECO:0000256" key="4">
    <source>
        <dbReference type="PIRSR" id="PIRSR603782-2"/>
    </source>
</evidence>
<evidence type="ECO:0000259" key="5">
    <source>
        <dbReference type="PROSITE" id="PS51352"/>
    </source>
</evidence>
<keyword evidence="7" id="KW-1185">Reference proteome</keyword>
<keyword evidence="2 3" id="KW-0186">Copper</keyword>
<dbReference type="PANTHER" id="PTHR12151">
    <property type="entry name" value="ELECTRON TRANSPORT PROTIN SCO1/SENC FAMILY MEMBER"/>
    <property type="match status" value="1"/>
</dbReference>
<feature type="domain" description="Thioredoxin" evidence="5">
    <location>
        <begin position="56"/>
        <end position="218"/>
    </location>
</feature>
<reference evidence="6 7" key="1">
    <citation type="journal article" date="2019" name="Environ. Microbiol.">
        <title>Species interactions and distinct microbial communities in high Arctic permafrost affected cryosols are associated with the CH4 and CO2 gas fluxes.</title>
        <authorList>
            <person name="Altshuler I."/>
            <person name="Hamel J."/>
            <person name="Turney S."/>
            <person name="Magnuson E."/>
            <person name="Levesque R."/>
            <person name="Greer C."/>
            <person name="Whyte L.G."/>
        </authorList>
    </citation>
    <scope>NUCLEOTIDE SEQUENCE [LARGE SCALE GENOMIC DNA]</scope>
    <source>
        <strain evidence="6 7">S9.3B</strain>
    </source>
</reference>
<dbReference type="CDD" id="cd02968">
    <property type="entry name" value="SCO"/>
    <property type="match status" value="1"/>
</dbReference>
<dbReference type="PROSITE" id="PS51352">
    <property type="entry name" value="THIOREDOXIN_2"/>
    <property type="match status" value="1"/>
</dbReference>
<dbReference type="Gene3D" id="3.40.30.10">
    <property type="entry name" value="Glutaredoxin"/>
    <property type="match status" value="1"/>
</dbReference>
<dbReference type="RefSeq" id="WP_140886073.1">
    <property type="nucleotide sequence ID" value="NZ_RCZP01000033.1"/>
</dbReference>
<comment type="caution">
    <text evidence="6">The sequence shown here is derived from an EMBL/GenBank/DDBJ whole genome shotgun (WGS) entry which is preliminary data.</text>
</comment>
<organism evidence="6 7">
    <name type="scientific">Muricoccus nepalensis</name>
    <dbReference type="NCBI Taxonomy" id="1854500"/>
    <lineage>
        <taxon>Bacteria</taxon>
        <taxon>Pseudomonadati</taxon>
        <taxon>Pseudomonadota</taxon>
        <taxon>Alphaproteobacteria</taxon>
        <taxon>Acetobacterales</taxon>
        <taxon>Roseomonadaceae</taxon>
        <taxon>Muricoccus</taxon>
    </lineage>
</organism>
<accession>A0A502FFY6</accession>
<evidence type="ECO:0000256" key="2">
    <source>
        <dbReference type="ARBA" id="ARBA00023008"/>
    </source>
</evidence>
<feature type="binding site" evidence="3">
    <location>
        <position position="98"/>
    </location>
    <ligand>
        <name>Cu cation</name>
        <dbReference type="ChEBI" id="CHEBI:23378"/>
    </ligand>
</feature>
<evidence type="ECO:0000313" key="6">
    <source>
        <dbReference type="EMBL" id="TPG48163.1"/>
    </source>
</evidence>
<evidence type="ECO:0000256" key="1">
    <source>
        <dbReference type="ARBA" id="ARBA00010996"/>
    </source>
</evidence>
<gene>
    <name evidence="6" type="ORF">EAH89_22965</name>
</gene>
<dbReference type="GO" id="GO:0046872">
    <property type="term" value="F:metal ion binding"/>
    <property type="evidence" value="ECO:0007669"/>
    <property type="project" value="UniProtKB-KW"/>
</dbReference>
<dbReference type="PANTHER" id="PTHR12151:SF25">
    <property type="entry name" value="LINALOOL DEHYDRATASE_ISOMERASE DOMAIN-CONTAINING PROTEIN"/>
    <property type="match status" value="1"/>
</dbReference>
<dbReference type="Pfam" id="PF02630">
    <property type="entry name" value="SCO1-SenC"/>
    <property type="match status" value="1"/>
</dbReference>
<protein>
    <submittedName>
        <fullName evidence="6">SCO family protein</fullName>
    </submittedName>
</protein>
<feature type="binding site" evidence="3">
    <location>
        <position position="183"/>
    </location>
    <ligand>
        <name>Cu cation</name>
        <dbReference type="ChEBI" id="CHEBI:23378"/>
    </ligand>
</feature>
<sequence>MTRAIRIAVLLLVAVLGGLWGAAFLTRAPGEGLGAAFARLAGGGSTPPSAGGVALPGGVSIGGNFTLVDGDGRTVTQDDLRGKLSLVLFGFTFCPDVCPTELQVIAQAMDLLGPQAAQVRPVFITVDPERDTPAKMKEYVAQFHPAITGLTGTPQQVAAAARAWRVYYSKVTPAGATDYLMDHSAFTYLMGRDGSLRALFRPGATPEEMAASIRANLG</sequence>
<proteinExistence type="inferred from homology"/>
<name>A0A502FFY6_9PROT</name>
<dbReference type="InterPro" id="IPR036249">
    <property type="entry name" value="Thioredoxin-like_sf"/>
</dbReference>
<dbReference type="OrthoDB" id="9790194at2"/>
<dbReference type="InterPro" id="IPR003782">
    <property type="entry name" value="SCO1/SenC"/>
</dbReference>
<dbReference type="EMBL" id="RCZP01000033">
    <property type="protein sequence ID" value="TPG48163.1"/>
    <property type="molecule type" value="Genomic_DNA"/>
</dbReference>
<evidence type="ECO:0000256" key="3">
    <source>
        <dbReference type="PIRSR" id="PIRSR603782-1"/>
    </source>
</evidence>
<feature type="disulfide bond" description="Redox-active" evidence="4">
    <location>
        <begin position="94"/>
        <end position="98"/>
    </location>
</feature>
<evidence type="ECO:0000313" key="7">
    <source>
        <dbReference type="Proteomes" id="UP000317078"/>
    </source>
</evidence>
<dbReference type="InterPro" id="IPR013766">
    <property type="entry name" value="Thioredoxin_domain"/>
</dbReference>
<feature type="binding site" evidence="3">
    <location>
        <position position="94"/>
    </location>
    <ligand>
        <name>Cu cation</name>
        <dbReference type="ChEBI" id="CHEBI:23378"/>
    </ligand>
</feature>
<dbReference type="SUPFAM" id="SSF52833">
    <property type="entry name" value="Thioredoxin-like"/>
    <property type="match status" value="1"/>
</dbReference>